<dbReference type="GO" id="GO:0005737">
    <property type="term" value="C:cytoplasm"/>
    <property type="evidence" value="ECO:0007669"/>
    <property type="project" value="InterPro"/>
</dbReference>
<dbReference type="GO" id="GO:0000287">
    <property type="term" value="F:magnesium ion binding"/>
    <property type="evidence" value="ECO:0007669"/>
    <property type="project" value="InterPro"/>
</dbReference>
<evidence type="ECO:0000313" key="2">
    <source>
        <dbReference type="Proteomes" id="UP000054241"/>
    </source>
</evidence>
<dbReference type="Proteomes" id="UP000054241">
    <property type="component" value="Unassembled WGS sequence"/>
</dbReference>
<dbReference type="GO" id="GO:0008253">
    <property type="term" value="F:5'-nucleotidase activity"/>
    <property type="evidence" value="ECO:0007669"/>
    <property type="project" value="InterPro"/>
</dbReference>
<dbReference type="RefSeq" id="WP_066997156.1">
    <property type="nucleotide sequence ID" value="NZ_BNDU01000006.1"/>
</dbReference>
<reference evidence="1 2" key="1">
    <citation type="submission" date="2015-10" db="EMBL/GenBank/DDBJ databases">
        <title>Draft genome sequence of Streptomyces cellostaticus DSM 40189, type strain for the species Streptomyces cellostaticus.</title>
        <authorList>
            <person name="Ruckert C."/>
            <person name="Winkler A."/>
            <person name="Kalinowski J."/>
            <person name="Kampfer P."/>
            <person name="Glaeser S."/>
        </authorList>
    </citation>
    <scope>NUCLEOTIDE SEQUENCE [LARGE SCALE GENOMIC DNA]</scope>
    <source>
        <strain evidence="1 2">DSM 40189</strain>
    </source>
</reference>
<keyword evidence="2" id="KW-1185">Reference proteome</keyword>
<accession>A0A101NNN4</accession>
<name>A0A101NNN4_9ACTN</name>
<dbReference type="EMBL" id="LMWL01000018">
    <property type="protein sequence ID" value="KUM96595.1"/>
    <property type="molecule type" value="Genomic_DNA"/>
</dbReference>
<dbReference type="STRING" id="67285.AQI88_12045"/>
<dbReference type="PANTHER" id="PTHR31367:SF5">
    <property type="entry name" value="CYTOSOLIC 5'-NUCLEOTIDASE 1A"/>
    <property type="match status" value="1"/>
</dbReference>
<dbReference type="Pfam" id="PF06189">
    <property type="entry name" value="5-nucleotidase"/>
    <property type="match status" value="1"/>
</dbReference>
<dbReference type="AlphaFoldDB" id="A0A101NNN4"/>
<protein>
    <submittedName>
        <fullName evidence="1">5'-nucleotidase</fullName>
    </submittedName>
</protein>
<dbReference type="GO" id="GO:0000166">
    <property type="term" value="F:nucleotide binding"/>
    <property type="evidence" value="ECO:0007669"/>
    <property type="project" value="InterPro"/>
</dbReference>
<dbReference type="InterPro" id="IPR010394">
    <property type="entry name" value="5-nucleotidase"/>
</dbReference>
<gene>
    <name evidence="1" type="ORF">AQI88_12045</name>
</gene>
<proteinExistence type="predicted"/>
<evidence type="ECO:0000313" key="1">
    <source>
        <dbReference type="EMBL" id="KUM96595.1"/>
    </source>
</evidence>
<sequence length="312" mass="34547">MPPYELADRLVIGVASSALFDLEESDAVFREQGEEAYRAYQEENLDHTLRPGVAFAFIQRLLSLNDLGDPGDPLVEVIILSRNDPDTGLRVMRSIQAHDLPITRAVFMQGRSPYTFMTALNMSLFLSANGADVREAVAAGLPAGHVLGSPYADDLADRDLRIAFDFDGVLAGDASEQVYQSGGLEEFRAHEARNAATPHDPGPLRDFLASVNRIQRREEQRRRDDPDYKIRVHVSIVTARSAPTHERAVTSLKKWGVTVNDAFFLGGIEKGAVMKVLNPHIFFDDQVTHLERTSRTTPSVHVPFGKINETAP</sequence>
<dbReference type="OrthoDB" id="9778569at2"/>
<organism evidence="1 2">
    <name type="scientific">Streptomyces cellostaticus</name>
    <dbReference type="NCBI Taxonomy" id="67285"/>
    <lineage>
        <taxon>Bacteria</taxon>
        <taxon>Bacillati</taxon>
        <taxon>Actinomycetota</taxon>
        <taxon>Actinomycetes</taxon>
        <taxon>Kitasatosporales</taxon>
        <taxon>Streptomycetaceae</taxon>
        <taxon>Streptomyces</taxon>
    </lineage>
</organism>
<dbReference type="PANTHER" id="PTHR31367">
    <property type="entry name" value="CYTOSOLIC 5'-NUCLEOTIDASE 1 FAMILY MEMBER"/>
    <property type="match status" value="1"/>
</dbReference>
<dbReference type="GO" id="GO:0009117">
    <property type="term" value="P:nucleotide metabolic process"/>
    <property type="evidence" value="ECO:0007669"/>
    <property type="project" value="InterPro"/>
</dbReference>
<comment type="caution">
    <text evidence="1">The sequence shown here is derived from an EMBL/GenBank/DDBJ whole genome shotgun (WGS) entry which is preliminary data.</text>
</comment>